<evidence type="ECO:0000256" key="5">
    <source>
        <dbReference type="ARBA" id="ARBA00010185"/>
    </source>
</evidence>
<feature type="transmembrane region" description="Helical" evidence="16">
    <location>
        <begin position="75"/>
        <end position="92"/>
    </location>
</feature>
<reference evidence="19" key="1">
    <citation type="submission" date="2022-10" db="EMBL/GenBank/DDBJ databases">
        <title>Novel sulphate-reducing endosymbionts in the free-living metamonad Anaeramoeba.</title>
        <authorList>
            <person name="Jerlstrom-Hultqvist J."/>
            <person name="Cepicka I."/>
            <person name="Gallot-Lavallee L."/>
            <person name="Salas-Leiva D."/>
            <person name="Curtis B.A."/>
            <person name="Zahonova K."/>
            <person name="Pipaliya S."/>
            <person name="Dacks J."/>
            <person name="Roger A.J."/>
        </authorList>
    </citation>
    <scope>NUCLEOTIDE SEQUENCE</scope>
    <source>
        <strain evidence="19">BMAN</strain>
    </source>
</reference>
<keyword evidence="9 16" id="KW-0812">Transmembrane</keyword>
<dbReference type="PANTHER" id="PTHR13773">
    <property type="entry name" value="PHOSPHATIDATE CYTIDYLYLTRANSFERASE"/>
    <property type="match status" value="1"/>
</dbReference>
<keyword evidence="8 16" id="KW-0808">Transferase</keyword>
<evidence type="ECO:0000256" key="11">
    <source>
        <dbReference type="ARBA" id="ARBA00022989"/>
    </source>
</evidence>
<accession>A0A9Q0RA74</accession>
<evidence type="ECO:0000256" key="4">
    <source>
        <dbReference type="ARBA" id="ARBA00005189"/>
    </source>
</evidence>
<evidence type="ECO:0000256" key="7">
    <source>
        <dbReference type="ARBA" id="ARBA00022516"/>
    </source>
</evidence>
<dbReference type="AlphaFoldDB" id="A0A9Q0RA74"/>
<organism evidence="19 20">
    <name type="scientific">Anaeramoeba ignava</name>
    <name type="common">Anaerobic marine amoeba</name>
    <dbReference type="NCBI Taxonomy" id="1746090"/>
    <lineage>
        <taxon>Eukaryota</taxon>
        <taxon>Metamonada</taxon>
        <taxon>Anaeramoebidae</taxon>
        <taxon>Anaeramoeba</taxon>
    </lineage>
</organism>
<evidence type="ECO:0000256" key="13">
    <source>
        <dbReference type="ARBA" id="ARBA00023136"/>
    </source>
</evidence>
<dbReference type="OMA" id="IATHRYT"/>
<keyword evidence="15 16" id="KW-1208">Phospholipid metabolism</keyword>
<feature type="transmembrane region" description="Helical" evidence="16">
    <location>
        <begin position="294"/>
        <end position="314"/>
    </location>
</feature>
<feature type="transmembrane region" description="Helical" evidence="16">
    <location>
        <begin position="200"/>
        <end position="217"/>
    </location>
</feature>
<evidence type="ECO:0000256" key="10">
    <source>
        <dbReference type="ARBA" id="ARBA00022695"/>
    </source>
</evidence>
<evidence type="ECO:0000256" key="16">
    <source>
        <dbReference type="PIRNR" id="PIRNR018269"/>
    </source>
</evidence>
<evidence type="ECO:0000256" key="17">
    <source>
        <dbReference type="RuleBase" id="RU003938"/>
    </source>
</evidence>
<comment type="subcellular location">
    <subcellularLocation>
        <location evidence="2">Membrane</location>
        <topology evidence="2">Multi-pass membrane protein</topology>
    </subcellularLocation>
</comment>
<dbReference type="Proteomes" id="UP001149090">
    <property type="component" value="Unassembled WGS sequence"/>
</dbReference>
<feature type="transmembrane region" description="Helical" evidence="16">
    <location>
        <begin position="104"/>
        <end position="124"/>
    </location>
</feature>
<keyword evidence="14 16" id="KW-0594">Phospholipid biosynthesis</keyword>
<evidence type="ECO:0000256" key="3">
    <source>
        <dbReference type="ARBA" id="ARBA00005119"/>
    </source>
</evidence>
<evidence type="ECO:0000256" key="15">
    <source>
        <dbReference type="ARBA" id="ARBA00023264"/>
    </source>
</evidence>
<comment type="pathway">
    <text evidence="4">Lipid metabolism.</text>
</comment>
<name>A0A9Q0RA74_ANAIG</name>
<keyword evidence="11 16" id="KW-1133">Transmembrane helix</keyword>
<dbReference type="GO" id="GO:0016024">
    <property type="term" value="P:CDP-diacylglycerol biosynthetic process"/>
    <property type="evidence" value="ECO:0007669"/>
    <property type="project" value="UniProtKB-UniRule"/>
</dbReference>
<evidence type="ECO:0000256" key="12">
    <source>
        <dbReference type="ARBA" id="ARBA00023098"/>
    </source>
</evidence>
<dbReference type="InterPro" id="IPR016720">
    <property type="entry name" value="PC_Trfase_euk"/>
</dbReference>
<dbReference type="PIRSF" id="PIRSF018269">
    <property type="entry name" value="PC_trans_euk"/>
    <property type="match status" value="1"/>
</dbReference>
<evidence type="ECO:0000256" key="6">
    <source>
        <dbReference type="ARBA" id="ARBA00012487"/>
    </source>
</evidence>
<comment type="catalytic activity">
    <reaction evidence="1 16 17">
        <text>a 1,2-diacyl-sn-glycero-3-phosphate + CTP + H(+) = a CDP-1,2-diacyl-sn-glycerol + diphosphate</text>
        <dbReference type="Rhea" id="RHEA:16229"/>
        <dbReference type="ChEBI" id="CHEBI:15378"/>
        <dbReference type="ChEBI" id="CHEBI:33019"/>
        <dbReference type="ChEBI" id="CHEBI:37563"/>
        <dbReference type="ChEBI" id="CHEBI:58332"/>
        <dbReference type="ChEBI" id="CHEBI:58608"/>
        <dbReference type="EC" id="2.7.7.41"/>
    </reaction>
</comment>
<keyword evidence="13 16" id="KW-0472">Membrane</keyword>
<dbReference type="EC" id="2.7.7.41" evidence="6 16"/>
<sequence length="469" mass="54456">MNLPRNRKSKNETIKKNEQKQEEQKQEEPKQEEPKQEEAKKPAQPSRARNFIVRTISTFTMFIILYLFLSGGHMGALIFISLLTIASFKEAIDLGIKPEKEKHLPFFFKFIPWIFLLTLVYFLYGKLIIKRYSKFYYEGFKSVSKNSTLDSNSNSNPNSNSTIENDIDLHTLFLQSEYEKLINTFFVNKFIYFLIRYHNFISYSLYIFTFIVFVASLRSGYYKYQFRRLSFCVMALFLGVLQSNWFVSNVFDGLIWFFLPIFLIFINDIGAYLSGITFGKTPLIKLSPKKTWEGFIGAFIITIVLGFFTAGFLSKFDYLVCPYMNPHCQHDLVFVPTEYPLPDFVIKSLSFFGIVKTTITLIPLQLHSLSFSIFASLIAPFGGFFASGLKRAMKIKDFGDTIPGHGGFIDRLDCEMVMGCFSYLYYNTFIKQKYPNVISLFFKVAVLNNDDLLLIFEKIKLMLIERGLI</sequence>
<comment type="similarity">
    <text evidence="5 16 17">Belongs to the CDS family.</text>
</comment>
<dbReference type="GO" id="GO:0005789">
    <property type="term" value="C:endoplasmic reticulum membrane"/>
    <property type="evidence" value="ECO:0007669"/>
    <property type="project" value="TreeGrafter"/>
</dbReference>
<dbReference type="GO" id="GO:0004605">
    <property type="term" value="F:phosphatidate cytidylyltransferase activity"/>
    <property type="evidence" value="ECO:0007669"/>
    <property type="project" value="UniProtKB-UniRule"/>
</dbReference>
<feature type="transmembrane region" description="Helical" evidence="16">
    <location>
        <begin position="229"/>
        <end position="247"/>
    </location>
</feature>
<dbReference type="EMBL" id="JAPDFW010000080">
    <property type="protein sequence ID" value="KAJ5072686.1"/>
    <property type="molecule type" value="Genomic_DNA"/>
</dbReference>
<evidence type="ECO:0000313" key="19">
    <source>
        <dbReference type="EMBL" id="KAJ5072686.1"/>
    </source>
</evidence>
<proteinExistence type="inferred from homology"/>
<keyword evidence="20" id="KW-1185">Reference proteome</keyword>
<dbReference type="OrthoDB" id="10260889at2759"/>
<dbReference type="InterPro" id="IPR000374">
    <property type="entry name" value="PC_trans"/>
</dbReference>
<feature type="compositionally biased region" description="Basic and acidic residues" evidence="18">
    <location>
        <begin position="9"/>
        <end position="41"/>
    </location>
</feature>
<feature type="transmembrane region" description="Helical" evidence="16">
    <location>
        <begin position="253"/>
        <end position="273"/>
    </location>
</feature>
<keyword evidence="10 16" id="KW-0548">Nucleotidyltransferase</keyword>
<evidence type="ECO:0000256" key="18">
    <source>
        <dbReference type="SAM" id="MobiDB-lite"/>
    </source>
</evidence>
<evidence type="ECO:0000313" key="20">
    <source>
        <dbReference type="Proteomes" id="UP001149090"/>
    </source>
</evidence>
<keyword evidence="7 16" id="KW-0444">Lipid biosynthesis</keyword>
<comment type="caution">
    <text evidence="19">The sequence shown here is derived from an EMBL/GenBank/DDBJ whole genome shotgun (WGS) entry which is preliminary data.</text>
</comment>
<evidence type="ECO:0000256" key="8">
    <source>
        <dbReference type="ARBA" id="ARBA00022679"/>
    </source>
</evidence>
<gene>
    <name evidence="19" type="ORF">M0811_09383</name>
</gene>
<protein>
    <recommendedName>
        <fullName evidence="6 16">Phosphatidate cytidylyltransferase</fullName>
        <ecNumber evidence="6 16">2.7.7.41</ecNumber>
    </recommendedName>
</protein>
<evidence type="ECO:0000256" key="2">
    <source>
        <dbReference type="ARBA" id="ARBA00004141"/>
    </source>
</evidence>
<keyword evidence="12 16" id="KW-0443">Lipid metabolism</keyword>
<evidence type="ECO:0000256" key="9">
    <source>
        <dbReference type="ARBA" id="ARBA00022692"/>
    </source>
</evidence>
<comment type="pathway">
    <text evidence="3 16 17">Phospholipid metabolism; CDP-diacylglycerol biosynthesis; CDP-diacylglycerol from sn-glycerol 3-phosphate: step 3/3.</text>
</comment>
<evidence type="ECO:0000256" key="14">
    <source>
        <dbReference type="ARBA" id="ARBA00023209"/>
    </source>
</evidence>
<feature type="transmembrane region" description="Helical" evidence="16">
    <location>
        <begin position="369"/>
        <end position="389"/>
    </location>
</feature>
<dbReference type="PROSITE" id="PS01315">
    <property type="entry name" value="CDS"/>
    <property type="match status" value="1"/>
</dbReference>
<dbReference type="PANTHER" id="PTHR13773:SF8">
    <property type="entry name" value="PHOSPHATIDATE CYTIDYLYLTRANSFERASE, PHOTORECEPTOR-SPECIFIC"/>
    <property type="match status" value="1"/>
</dbReference>
<dbReference type="Pfam" id="PF01148">
    <property type="entry name" value="CTP_transf_1"/>
    <property type="match status" value="2"/>
</dbReference>
<feature type="region of interest" description="Disordered" evidence="18">
    <location>
        <begin position="1"/>
        <end position="46"/>
    </location>
</feature>
<evidence type="ECO:0000256" key="1">
    <source>
        <dbReference type="ARBA" id="ARBA00001698"/>
    </source>
</evidence>